<accession>A0A3N4MD44</accession>
<dbReference type="Gene3D" id="1.10.10.10">
    <property type="entry name" value="Winged helix-like DNA-binding domain superfamily/Winged helix DNA-binding domain"/>
    <property type="match status" value="1"/>
</dbReference>
<dbReference type="SUPFAM" id="SSF46785">
    <property type="entry name" value="Winged helix' DNA-binding domain"/>
    <property type="match status" value="1"/>
</dbReference>
<evidence type="ECO:0000313" key="2">
    <source>
        <dbReference type="EMBL" id="RPD41852.1"/>
    </source>
</evidence>
<protein>
    <submittedName>
        <fullName evidence="2">Helix-turn-helix domain-containing protein</fullName>
    </submittedName>
</protein>
<dbReference type="Proteomes" id="UP000279089">
    <property type="component" value="Unassembled WGS sequence"/>
</dbReference>
<sequence length="91" mass="10574">MTTDTLERLQRLDYLIRTKSTGTPSRLAERLGISERCIYKYLNLMKDFGAPIKFSNARQSYYYDEDGSFIVNFSFRKAASSVVAFFFIFNA</sequence>
<dbReference type="RefSeq" id="WP_120514789.1">
    <property type="nucleotide sequence ID" value="NZ_QXZY01000002.1"/>
</dbReference>
<gene>
    <name evidence="2" type="ORF">EG028_06720</name>
</gene>
<dbReference type="OrthoDB" id="770928at2"/>
<reference evidence="3" key="1">
    <citation type="submission" date="2018-11" db="EMBL/GenBank/DDBJ databases">
        <title>Chitinophaga lutea sp.nov., isolate from arsenic contaminated soil.</title>
        <authorList>
            <person name="Zong Y."/>
        </authorList>
    </citation>
    <scope>NUCLEOTIDE SEQUENCE [LARGE SCALE GENOMIC DNA]</scope>
    <source>
        <strain evidence="3">YLT18</strain>
    </source>
</reference>
<dbReference type="Pfam" id="PF08279">
    <property type="entry name" value="HTH_11"/>
    <property type="match status" value="1"/>
</dbReference>
<proteinExistence type="predicted"/>
<dbReference type="InterPro" id="IPR036388">
    <property type="entry name" value="WH-like_DNA-bd_sf"/>
</dbReference>
<dbReference type="InterPro" id="IPR013196">
    <property type="entry name" value="HTH_11"/>
</dbReference>
<organism evidence="2 3">
    <name type="scientific">Chitinophaga barathri</name>
    <dbReference type="NCBI Taxonomy" id="1647451"/>
    <lineage>
        <taxon>Bacteria</taxon>
        <taxon>Pseudomonadati</taxon>
        <taxon>Bacteroidota</taxon>
        <taxon>Chitinophagia</taxon>
        <taxon>Chitinophagales</taxon>
        <taxon>Chitinophagaceae</taxon>
        <taxon>Chitinophaga</taxon>
    </lineage>
</organism>
<dbReference type="InterPro" id="IPR036390">
    <property type="entry name" value="WH_DNA-bd_sf"/>
</dbReference>
<keyword evidence="3" id="KW-1185">Reference proteome</keyword>
<name>A0A3N4MD44_9BACT</name>
<feature type="domain" description="Helix-turn-helix type 11" evidence="1">
    <location>
        <begin position="9"/>
        <end position="55"/>
    </location>
</feature>
<comment type="caution">
    <text evidence="2">The sequence shown here is derived from an EMBL/GenBank/DDBJ whole genome shotgun (WGS) entry which is preliminary data.</text>
</comment>
<dbReference type="EMBL" id="RMBX01000003">
    <property type="protein sequence ID" value="RPD41852.1"/>
    <property type="molecule type" value="Genomic_DNA"/>
</dbReference>
<evidence type="ECO:0000259" key="1">
    <source>
        <dbReference type="Pfam" id="PF08279"/>
    </source>
</evidence>
<evidence type="ECO:0000313" key="3">
    <source>
        <dbReference type="Proteomes" id="UP000279089"/>
    </source>
</evidence>
<dbReference type="AlphaFoldDB" id="A0A3N4MD44"/>